<protein>
    <submittedName>
        <fullName evidence="2">Uncharacterized protein</fullName>
    </submittedName>
</protein>
<evidence type="ECO:0000313" key="2">
    <source>
        <dbReference type="EMBL" id="KAJ7388110.1"/>
    </source>
</evidence>
<organism evidence="2 3">
    <name type="scientific">Desmophyllum pertusum</name>
    <dbReference type="NCBI Taxonomy" id="174260"/>
    <lineage>
        <taxon>Eukaryota</taxon>
        <taxon>Metazoa</taxon>
        <taxon>Cnidaria</taxon>
        <taxon>Anthozoa</taxon>
        <taxon>Hexacorallia</taxon>
        <taxon>Scleractinia</taxon>
        <taxon>Caryophylliina</taxon>
        <taxon>Caryophylliidae</taxon>
        <taxon>Desmophyllum</taxon>
    </lineage>
</organism>
<gene>
    <name evidence="2" type="ORF">OS493_039751</name>
</gene>
<dbReference type="AlphaFoldDB" id="A0A9X0D600"/>
<keyword evidence="3" id="KW-1185">Reference proteome</keyword>
<name>A0A9X0D600_9CNID</name>
<dbReference type="EMBL" id="MU825632">
    <property type="protein sequence ID" value="KAJ7388110.1"/>
    <property type="molecule type" value="Genomic_DNA"/>
</dbReference>
<sequence length="166" mass="18559">MQLAEIYEILNPQNLRTVRDDDISDYDDSFKRGARASGGSESQPVTPVRPAIPRIWYRLSKETKAPAKTIMGVMGRASAYDWAGIITGDLHTKGPRDKAANLRERTGNHNDVHTSVKMCERIMSSIDLFKAVRKAYSSKQGFDEHTTQSILCQTHFQTSLKALGFA</sequence>
<dbReference type="Proteomes" id="UP001163046">
    <property type="component" value="Unassembled WGS sequence"/>
</dbReference>
<reference evidence="2" key="1">
    <citation type="submission" date="2023-01" db="EMBL/GenBank/DDBJ databases">
        <title>Genome assembly of the deep-sea coral Lophelia pertusa.</title>
        <authorList>
            <person name="Herrera S."/>
            <person name="Cordes E."/>
        </authorList>
    </citation>
    <scope>NUCLEOTIDE SEQUENCE</scope>
    <source>
        <strain evidence="2">USNM1676648</strain>
        <tissue evidence="2">Polyp</tissue>
    </source>
</reference>
<accession>A0A9X0D600</accession>
<evidence type="ECO:0000313" key="3">
    <source>
        <dbReference type="Proteomes" id="UP001163046"/>
    </source>
</evidence>
<comment type="caution">
    <text evidence="2">The sequence shown here is derived from an EMBL/GenBank/DDBJ whole genome shotgun (WGS) entry which is preliminary data.</text>
</comment>
<proteinExistence type="predicted"/>
<feature type="region of interest" description="Disordered" evidence="1">
    <location>
        <begin position="20"/>
        <end position="47"/>
    </location>
</feature>
<evidence type="ECO:0000256" key="1">
    <source>
        <dbReference type="SAM" id="MobiDB-lite"/>
    </source>
</evidence>